<protein>
    <submittedName>
        <fullName evidence="2">Uncharacterized protein</fullName>
    </submittedName>
</protein>
<dbReference type="AlphaFoldDB" id="A0A836CTV6"/>
<dbReference type="EMBL" id="JAEMGP010000020">
    <property type="protein sequence ID" value="KAG5197333.1"/>
    <property type="molecule type" value="Genomic_DNA"/>
</dbReference>
<dbReference type="Proteomes" id="UP000664991">
    <property type="component" value="Unassembled WGS sequence"/>
</dbReference>
<comment type="caution">
    <text evidence="2">The sequence shown here is derived from an EMBL/GenBank/DDBJ whole genome shotgun (WGS) entry which is preliminary data.</text>
</comment>
<name>A0A836CTV6_SHEEP</name>
<accession>A0A836CTV6</accession>
<gene>
    <name evidence="2" type="ORF">JEQ12_010787</name>
</gene>
<feature type="region of interest" description="Disordered" evidence="1">
    <location>
        <begin position="1"/>
        <end position="37"/>
    </location>
</feature>
<proteinExistence type="predicted"/>
<sequence>MGPKGCPGGHLQIENEREGKKDNQKSKQMGEGIEPNKYQALNVSNNGFGDLVYVDLRNTQNQESVIPAKTGPAEVSLGFRVRPSKFS</sequence>
<reference evidence="2 3" key="1">
    <citation type="submission" date="2020-12" db="EMBL/GenBank/DDBJ databases">
        <title>De novo assembly of Tibetan sheep genome.</title>
        <authorList>
            <person name="Li X."/>
        </authorList>
    </citation>
    <scope>NUCLEOTIDE SEQUENCE [LARGE SCALE GENOMIC DNA]</scope>
    <source>
        <tissue evidence="2">Heart</tissue>
    </source>
</reference>
<evidence type="ECO:0000256" key="1">
    <source>
        <dbReference type="SAM" id="MobiDB-lite"/>
    </source>
</evidence>
<feature type="compositionally biased region" description="Basic and acidic residues" evidence="1">
    <location>
        <begin position="13"/>
        <end position="25"/>
    </location>
</feature>
<organism evidence="2 3">
    <name type="scientific">Ovis aries</name>
    <name type="common">Sheep</name>
    <dbReference type="NCBI Taxonomy" id="9940"/>
    <lineage>
        <taxon>Eukaryota</taxon>
        <taxon>Metazoa</taxon>
        <taxon>Chordata</taxon>
        <taxon>Craniata</taxon>
        <taxon>Vertebrata</taxon>
        <taxon>Euteleostomi</taxon>
        <taxon>Mammalia</taxon>
        <taxon>Eutheria</taxon>
        <taxon>Laurasiatheria</taxon>
        <taxon>Artiodactyla</taxon>
        <taxon>Ruminantia</taxon>
        <taxon>Pecora</taxon>
        <taxon>Bovidae</taxon>
        <taxon>Caprinae</taxon>
        <taxon>Ovis</taxon>
    </lineage>
</organism>
<evidence type="ECO:0000313" key="2">
    <source>
        <dbReference type="EMBL" id="KAG5197333.1"/>
    </source>
</evidence>
<evidence type="ECO:0000313" key="3">
    <source>
        <dbReference type="Proteomes" id="UP000664991"/>
    </source>
</evidence>